<accession>A9F715</accession>
<evidence type="ECO:0000313" key="8">
    <source>
        <dbReference type="Proteomes" id="UP000002139"/>
    </source>
</evidence>
<dbReference type="GO" id="GO:0009055">
    <property type="term" value="F:electron transfer activity"/>
    <property type="evidence" value="ECO:0007669"/>
    <property type="project" value="InterPro"/>
</dbReference>
<dbReference type="InterPro" id="IPR051395">
    <property type="entry name" value="Cytochrome_c_Peroxidase/MauG"/>
</dbReference>
<dbReference type="Pfam" id="PF13442">
    <property type="entry name" value="Cytochrome_CBB3"/>
    <property type="match status" value="1"/>
</dbReference>
<dbReference type="Gene3D" id="1.10.760.10">
    <property type="entry name" value="Cytochrome c-like domain"/>
    <property type="match status" value="2"/>
</dbReference>
<feature type="region of interest" description="Disordered" evidence="5">
    <location>
        <begin position="450"/>
        <end position="475"/>
    </location>
</feature>
<sequence length="779" mass="82742">MFESRSRRLVSGGLHVALGLLVTCTAELGCSSDPSPASASQGSPSPESPSPGGGGGPDGAPSCEETSDGPALPQAFALNCGGCHSAHGKPAGGFPDLFAFEGTLEEFTAQVRTGRTENARMPAFGEQQIATADIEAIFAYFSAGAPPAQACDGGEVDPGECSGVDGEISPLFPSATAGKPITTTAADGTITLEAAGRVRGRHEKEEEFSPYQPRYFENRSYKFIVEDTIPAGGSTVKFTWLPNANASNNQTINFRCWYSGEGNVFDSNNGMERITSTHWEFVVDRNARDSREIRAGDLLEFEFGVFLDAGTVEGRTSYYSDTFRYRVGSGELTPFNEPNDAALSGGDGTIPYIYEEPHLYYEQMALNIQESSIQPFLEGRRLFHTDFATGEHSEGGNPIFDEHAGKAGPLSNQTACVSCHINNGRGAPPEPGEAMETAVVKLFGAGANADGGPTADPSYGRQLQDKAQGGGESEGTATVAYTEEPGQFPDGTPYVLRKPTFRFDGLSAGPIASYSVRVARPLVGMGLLEAIAEDAVLERADGMDCNQDGISGRPNLIPDPVSGVTRIGRFGWKAGKVSVPHQVADALVADMGVTTSLFPVEECGEAQAGCQAGTRGDPELSDEDLDRLAVYMRMLGVPPRRDTADPAVQRGEALFSQAGCASCHVPSMKTGSRHPLVELRDQLIQPFSDLLLHDMGEALADTSTSDHLAGPREWRTPPLWGIGLLEAVNGHTQLLHDGRARNVVEAILWHGGEADAAKQRFMALPAGDRDAVVAFLRSL</sequence>
<evidence type="ECO:0000313" key="7">
    <source>
        <dbReference type="EMBL" id="CAN91492.1"/>
    </source>
</evidence>
<keyword evidence="3 4" id="KW-0408">Iron</keyword>
<dbReference type="HOGENOM" id="CLU_012868_0_0_7"/>
<dbReference type="GO" id="GO:0046872">
    <property type="term" value="F:metal ion binding"/>
    <property type="evidence" value="ECO:0007669"/>
    <property type="project" value="UniProtKB-KW"/>
</dbReference>
<dbReference type="PANTHER" id="PTHR30600">
    <property type="entry name" value="CYTOCHROME C PEROXIDASE-RELATED"/>
    <property type="match status" value="1"/>
</dbReference>
<dbReference type="PANTHER" id="PTHR30600:SF4">
    <property type="entry name" value="CYTOCHROME C DOMAIN-CONTAINING PROTEIN"/>
    <property type="match status" value="1"/>
</dbReference>
<dbReference type="Proteomes" id="UP000002139">
    <property type="component" value="Chromosome"/>
</dbReference>
<dbReference type="AlphaFoldDB" id="A9F715"/>
<dbReference type="eggNOG" id="COG2010">
    <property type="taxonomic scope" value="Bacteria"/>
</dbReference>
<feature type="domain" description="Cytochrome c" evidence="6">
    <location>
        <begin position="646"/>
        <end position="779"/>
    </location>
</feature>
<keyword evidence="2 4" id="KW-0479">Metal-binding</keyword>
<organism evidence="7 8">
    <name type="scientific">Sorangium cellulosum (strain So ce56)</name>
    <name type="common">Polyangium cellulosum (strain So ce56)</name>
    <dbReference type="NCBI Taxonomy" id="448385"/>
    <lineage>
        <taxon>Bacteria</taxon>
        <taxon>Pseudomonadati</taxon>
        <taxon>Myxococcota</taxon>
        <taxon>Polyangia</taxon>
        <taxon>Polyangiales</taxon>
        <taxon>Polyangiaceae</taxon>
        <taxon>Sorangium</taxon>
    </lineage>
</organism>
<dbReference type="InterPro" id="IPR009056">
    <property type="entry name" value="Cyt_c-like_dom"/>
</dbReference>
<feature type="domain" description="Cytochrome c" evidence="6">
    <location>
        <begin position="67"/>
        <end position="145"/>
    </location>
</feature>
<dbReference type="GO" id="GO:0004130">
    <property type="term" value="F:cytochrome-c peroxidase activity"/>
    <property type="evidence" value="ECO:0007669"/>
    <property type="project" value="TreeGrafter"/>
</dbReference>
<dbReference type="PROSITE" id="PS51007">
    <property type="entry name" value="CYTC"/>
    <property type="match status" value="3"/>
</dbReference>
<dbReference type="EMBL" id="AM746676">
    <property type="protein sequence ID" value="CAN91492.1"/>
    <property type="molecule type" value="Genomic_DNA"/>
</dbReference>
<keyword evidence="1 4" id="KW-0349">Heme</keyword>
<dbReference type="BioCyc" id="SCEL448385:SCE_RS06905-MONOMER"/>
<dbReference type="InterPro" id="IPR010538">
    <property type="entry name" value="DHOR"/>
</dbReference>
<dbReference type="STRING" id="448385.sce1334"/>
<dbReference type="KEGG" id="scl:sce1334"/>
<evidence type="ECO:0000256" key="5">
    <source>
        <dbReference type="SAM" id="MobiDB-lite"/>
    </source>
</evidence>
<gene>
    <name evidence="7" type="ordered locus">sce1334</name>
</gene>
<keyword evidence="8" id="KW-1185">Reference proteome</keyword>
<feature type="domain" description="Cytochrome c" evidence="6">
    <location>
        <begin position="391"/>
        <end position="636"/>
    </location>
</feature>
<proteinExistence type="predicted"/>
<feature type="region of interest" description="Disordered" evidence="5">
    <location>
        <begin position="31"/>
        <end position="68"/>
    </location>
</feature>
<evidence type="ECO:0000256" key="4">
    <source>
        <dbReference type="PROSITE-ProRule" id="PRU00433"/>
    </source>
</evidence>
<evidence type="ECO:0000256" key="3">
    <source>
        <dbReference type="ARBA" id="ARBA00023004"/>
    </source>
</evidence>
<evidence type="ECO:0000256" key="1">
    <source>
        <dbReference type="ARBA" id="ARBA00022617"/>
    </source>
</evidence>
<evidence type="ECO:0000256" key="2">
    <source>
        <dbReference type="ARBA" id="ARBA00022723"/>
    </source>
</evidence>
<dbReference type="eggNOG" id="COG3488">
    <property type="taxonomic scope" value="Bacteria"/>
</dbReference>
<dbReference type="Pfam" id="PF06537">
    <property type="entry name" value="DHOR"/>
    <property type="match status" value="2"/>
</dbReference>
<dbReference type="InterPro" id="IPR036909">
    <property type="entry name" value="Cyt_c-like_dom_sf"/>
</dbReference>
<protein>
    <recommendedName>
        <fullName evidence="6">Cytochrome c domain-containing protein</fullName>
    </recommendedName>
</protein>
<dbReference type="GO" id="GO:0020037">
    <property type="term" value="F:heme binding"/>
    <property type="evidence" value="ECO:0007669"/>
    <property type="project" value="InterPro"/>
</dbReference>
<name>A9F715_SORC5</name>
<evidence type="ECO:0000259" key="6">
    <source>
        <dbReference type="PROSITE" id="PS51007"/>
    </source>
</evidence>
<feature type="compositionally biased region" description="Low complexity" evidence="5">
    <location>
        <begin position="31"/>
        <end position="45"/>
    </location>
</feature>
<dbReference type="SUPFAM" id="SSF46626">
    <property type="entry name" value="Cytochrome c"/>
    <property type="match status" value="2"/>
</dbReference>
<reference evidence="7 8" key="1">
    <citation type="journal article" date="2007" name="Nat. Biotechnol.">
        <title>Complete genome sequence of the myxobacterium Sorangium cellulosum.</title>
        <authorList>
            <person name="Schneiker S."/>
            <person name="Perlova O."/>
            <person name="Kaiser O."/>
            <person name="Gerth K."/>
            <person name="Alici A."/>
            <person name="Altmeyer M.O."/>
            <person name="Bartels D."/>
            <person name="Bekel T."/>
            <person name="Beyer S."/>
            <person name="Bode E."/>
            <person name="Bode H.B."/>
            <person name="Bolten C.J."/>
            <person name="Choudhuri J.V."/>
            <person name="Doss S."/>
            <person name="Elnakady Y.A."/>
            <person name="Frank B."/>
            <person name="Gaigalat L."/>
            <person name="Goesmann A."/>
            <person name="Groeger C."/>
            <person name="Gross F."/>
            <person name="Jelsbak L."/>
            <person name="Jelsbak L."/>
            <person name="Kalinowski J."/>
            <person name="Kegler C."/>
            <person name="Knauber T."/>
            <person name="Konietzny S."/>
            <person name="Kopp M."/>
            <person name="Krause L."/>
            <person name="Krug D."/>
            <person name="Linke B."/>
            <person name="Mahmud T."/>
            <person name="Martinez-Arias R."/>
            <person name="McHardy A.C."/>
            <person name="Merai M."/>
            <person name="Meyer F."/>
            <person name="Mormann S."/>
            <person name="Munoz-Dorado J."/>
            <person name="Perez J."/>
            <person name="Pradella S."/>
            <person name="Rachid S."/>
            <person name="Raddatz G."/>
            <person name="Rosenau F."/>
            <person name="Rueckert C."/>
            <person name="Sasse F."/>
            <person name="Scharfe M."/>
            <person name="Schuster S.C."/>
            <person name="Suen G."/>
            <person name="Treuner-Lange A."/>
            <person name="Velicer G.J."/>
            <person name="Vorholter F.-J."/>
            <person name="Weissman K.J."/>
            <person name="Welch R.D."/>
            <person name="Wenzel S.C."/>
            <person name="Whitworth D.E."/>
            <person name="Wilhelm S."/>
            <person name="Wittmann C."/>
            <person name="Bloecker H."/>
            <person name="Puehler A."/>
            <person name="Mueller R."/>
        </authorList>
    </citation>
    <scope>NUCLEOTIDE SEQUENCE [LARGE SCALE GENOMIC DNA]</scope>
    <source>
        <strain evidence="8">So ce56</strain>
    </source>
</reference>